<keyword evidence="13" id="KW-1133">Transmembrane helix</keyword>
<dbReference type="GO" id="GO:0051315">
    <property type="term" value="P:attachment of mitotic spindle microtubules to kinetochore"/>
    <property type="evidence" value="ECO:0007669"/>
    <property type="project" value="UniProtKB-UniRule"/>
</dbReference>
<keyword evidence="9 10" id="KW-0137">Centromere</keyword>
<comment type="subunit">
    <text evidence="10">Component of the NDC80 complex.</text>
</comment>
<dbReference type="EMBL" id="JANBUM010000015">
    <property type="protein sequence ID" value="KAJ2787689.1"/>
    <property type="molecule type" value="Genomic_DNA"/>
</dbReference>
<keyword evidence="5 10" id="KW-0995">Kinetochore</keyword>
<evidence type="ECO:0000256" key="5">
    <source>
        <dbReference type="ARBA" id="ARBA00022838"/>
    </source>
</evidence>
<evidence type="ECO:0000259" key="14">
    <source>
        <dbReference type="Pfam" id="PF03801"/>
    </source>
</evidence>
<evidence type="ECO:0000313" key="15">
    <source>
        <dbReference type="EMBL" id="KAJ2787689.1"/>
    </source>
</evidence>
<keyword evidence="7 10" id="KW-0539">Nucleus</keyword>
<dbReference type="AlphaFoldDB" id="A0A9W8HN24"/>
<accession>A0A9W8HN24</accession>
<keyword evidence="8 10" id="KW-0131">Cell cycle</keyword>
<dbReference type="PANTHER" id="PTHR10643">
    <property type="entry name" value="KINETOCHORE PROTEIN NDC80"/>
    <property type="match status" value="1"/>
</dbReference>
<feature type="region of interest" description="Disordered" evidence="12">
    <location>
        <begin position="108"/>
        <end position="135"/>
    </location>
</feature>
<evidence type="ECO:0000313" key="16">
    <source>
        <dbReference type="Proteomes" id="UP001140172"/>
    </source>
</evidence>
<dbReference type="InterPro" id="IPR038273">
    <property type="entry name" value="Ndc80_sf"/>
</dbReference>
<evidence type="ECO:0000256" key="8">
    <source>
        <dbReference type="ARBA" id="ARBA00023306"/>
    </source>
</evidence>
<keyword evidence="13" id="KW-0812">Transmembrane</keyword>
<evidence type="ECO:0000256" key="12">
    <source>
        <dbReference type="SAM" id="MobiDB-lite"/>
    </source>
</evidence>
<dbReference type="OrthoDB" id="7459479at2759"/>
<evidence type="ECO:0000256" key="2">
    <source>
        <dbReference type="ARBA" id="ARBA00022454"/>
    </source>
</evidence>
<comment type="similarity">
    <text evidence="1 10">Belongs to the NDC80/HEC1 family.</text>
</comment>
<proteinExistence type="inferred from homology"/>
<reference evidence="15" key="1">
    <citation type="submission" date="2022-07" db="EMBL/GenBank/DDBJ databases">
        <title>Phylogenomic reconstructions and comparative analyses of Kickxellomycotina fungi.</title>
        <authorList>
            <person name="Reynolds N.K."/>
            <person name="Stajich J.E."/>
            <person name="Barry K."/>
            <person name="Grigoriev I.V."/>
            <person name="Crous P."/>
            <person name="Smith M.E."/>
        </authorList>
    </citation>
    <scope>NUCLEOTIDE SEQUENCE</scope>
    <source>
        <strain evidence="15">BCRC 34489</strain>
    </source>
</reference>
<evidence type="ECO:0000256" key="4">
    <source>
        <dbReference type="ARBA" id="ARBA00022776"/>
    </source>
</evidence>
<keyword evidence="16" id="KW-1185">Reference proteome</keyword>
<keyword evidence="2 10" id="KW-0158">Chromosome</keyword>
<dbReference type="InterPro" id="IPR055260">
    <property type="entry name" value="Ndc80_CH"/>
</dbReference>
<feature type="transmembrane region" description="Helical" evidence="13">
    <location>
        <begin position="220"/>
        <end position="240"/>
    </location>
</feature>
<evidence type="ECO:0000256" key="11">
    <source>
        <dbReference type="SAM" id="Coils"/>
    </source>
</evidence>
<dbReference type="PANTHER" id="PTHR10643:SF2">
    <property type="entry name" value="KINETOCHORE PROTEIN NDC80 HOMOLOG"/>
    <property type="match status" value="1"/>
</dbReference>
<name>A0A9W8HN24_9FUNG</name>
<keyword evidence="4 10" id="KW-0498">Mitosis</keyword>
<comment type="function">
    <text evidence="10">Acts as a component of the essential kinetochore-associated NDC80 complex, which is required for chromosome segregation and spindle checkpoint activity.</text>
</comment>
<evidence type="ECO:0000256" key="1">
    <source>
        <dbReference type="ARBA" id="ARBA00007050"/>
    </source>
</evidence>
<sequence length="714" mass="79296">MNARRRTTMNIGEGSGIPQPSMLRQPRASLAPSMFTQGLSGQSLLQTARKSEAPGLLGAQTPARNARALFGSNNPPMSHARNNAAAGGARFGVQTPGTNRVNRRTSVFASSRRPPTTIGIPGTASRNGGVKDPRPIKDRSFLLNAQNRIMSCLSSRGYSGILTPKTLVTPTVKDFQTIFRFLYTQLDPRYSFTKKFVDEALSVLRGIRYPYVGNITKSHIYAAGSMSTWPGLLAMLLWMVELIEAVSLMTNPKAYASLGAPESEDSESREPAQFVDRVFFDYLSQAYPIWLETGEESAELESMLADQFEQKNASLINETADVEKRLADAKKQLENLISEGSDLEKLEIERALLVSDKGKVESYIQKLESKHKRSFDHVVDLKQKLDAAQVEQMRLESEKVEVKKVVDAQQISTEDVDRMSEERNLLVETLKNVQEKAKDAAKVVWDNDMKMQRLLDEIDTLAQEYTSKAQKLGLIGNRKNVVGMSAMAEASRAAGNSISSGSSNDDGDVVMVKANSMAELPDSAKEDPLGGVNIELVIDTNANDRQNITSVDLGRNVRPALQRACDVFASQLHATQSAALELREKRDQLSESRTEQNELVEEMDKLVKKHNQQYQELRDIIMAETRAAAAQIEQLEADIVAMRRANSQCELESKTALAHAEAEWESVQRGCRLRRGEINENVVTILEDVIQMKTHARARMEELLQLVSESMSDE</sequence>
<dbReference type="Pfam" id="PF03801">
    <property type="entry name" value="Ndc80_HEC"/>
    <property type="match status" value="1"/>
</dbReference>
<feature type="region of interest" description="Disordered" evidence="12">
    <location>
        <begin position="1"/>
        <end position="22"/>
    </location>
</feature>
<dbReference type="InterPro" id="IPR005550">
    <property type="entry name" value="Kinetochore_Ndc80"/>
</dbReference>
<dbReference type="Gene3D" id="1.10.418.30">
    <property type="entry name" value="Ncd80 complex, Ncd80 subunit"/>
    <property type="match status" value="1"/>
</dbReference>
<keyword evidence="3 10" id="KW-0132">Cell division</keyword>
<evidence type="ECO:0000256" key="9">
    <source>
        <dbReference type="ARBA" id="ARBA00023328"/>
    </source>
</evidence>
<evidence type="ECO:0000256" key="7">
    <source>
        <dbReference type="ARBA" id="ARBA00023242"/>
    </source>
</evidence>
<comment type="subcellular location">
    <subcellularLocation>
        <location evidence="10">Chromosome</location>
        <location evidence="10">Centromere</location>
        <location evidence="10">Kinetochore</location>
    </subcellularLocation>
    <subcellularLocation>
        <location evidence="10">Nucleus</location>
    </subcellularLocation>
</comment>
<feature type="coiled-coil region" evidence="11">
    <location>
        <begin position="378"/>
        <end position="471"/>
    </location>
</feature>
<feature type="coiled-coil region" evidence="11">
    <location>
        <begin position="582"/>
        <end position="652"/>
    </location>
</feature>
<protein>
    <recommendedName>
        <fullName evidence="10">Kinetochore protein NDC80</fullName>
    </recommendedName>
</protein>
<keyword evidence="13" id="KW-0472">Membrane</keyword>
<organism evidence="15 16">
    <name type="scientific">Coemansia interrupta</name>
    <dbReference type="NCBI Taxonomy" id="1126814"/>
    <lineage>
        <taxon>Eukaryota</taxon>
        <taxon>Fungi</taxon>
        <taxon>Fungi incertae sedis</taxon>
        <taxon>Zoopagomycota</taxon>
        <taxon>Kickxellomycotina</taxon>
        <taxon>Kickxellomycetes</taxon>
        <taxon>Kickxellales</taxon>
        <taxon>Kickxellaceae</taxon>
        <taxon>Coemansia</taxon>
    </lineage>
</organism>
<feature type="domain" description="Kinetochore protein Ndc80 CH" evidence="14">
    <location>
        <begin position="103"/>
        <end position="246"/>
    </location>
</feature>
<evidence type="ECO:0000256" key="3">
    <source>
        <dbReference type="ARBA" id="ARBA00022618"/>
    </source>
</evidence>
<dbReference type="Proteomes" id="UP001140172">
    <property type="component" value="Unassembled WGS sequence"/>
</dbReference>
<dbReference type="GO" id="GO:0005634">
    <property type="term" value="C:nucleus"/>
    <property type="evidence" value="ECO:0007669"/>
    <property type="project" value="UniProtKB-SubCell"/>
</dbReference>
<keyword evidence="6 11" id="KW-0175">Coiled coil</keyword>
<dbReference type="GO" id="GO:0051301">
    <property type="term" value="P:cell division"/>
    <property type="evidence" value="ECO:0007669"/>
    <property type="project" value="UniProtKB-UniRule"/>
</dbReference>
<evidence type="ECO:0000256" key="10">
    <source>
        <dbReference type="RuleBase" id="RU368072"/>
    </source>
</evidence>
<dbReference type="GO" id="GO:0031262">
    <property type="term" value="C:Ndc80 complex"/>
    <property type="evidence" value="ECO:0007669"/>
    <property type="project" value="UniProtKB-UniRule"/>
</dbReference>
<gene>
    <name evidence="15" type="primary">NDC80</name>
    <name evidence="15" type="ORF">GGI15_000512</name>
</gene>
<feature type="coiled-coil region" evidence="11">
    <location>
        <begin position="305"/>
        <end position="346"/>
    </location>
</feature>
<comment type="caution">
    <text evidence="15">The sequence shown here is derived from an EMBL/GenBank/DDBJ whole genome shotgun (WGS) entry which is preliminary data.</text>
</comment>
<evidence type="ECO:0000256" key="6">
    <source>
        <dbReference type="ARBA" id="ARBA00023054"/>
    </source>
</evidence>
<evidence type="ECO:0000256" key="13">
    <source>
        <dbReference type="SAM" id="Phobius"/>
    </source>
</evidence>